<evidence type="ECO:0000313" key="2">
    <source>
        <dbReference type="EMBL" id="MCV3272189.1"/>
    </source>
</evidence>
<keyword evidence="1" id="KW-0732">Signal</keyword>
<protein>
    <recommendedName>
        <fullName evidence="4">Lipoprotein</fullName>
    </recommendedName>
</protein>
<dbReference type="RefSeq" id="WP_263844516.1">
    <property type="nucleotide sequence ID" value="NZ_JALIEB010000007.1"/>
</dbReference>
<dbReference type="EMBL" id="JALIEB010000007">
    <property type="protein sequence ID" value="MCV3272189.1"/>
    <property type="molecule type" value="Genomic_DNA"/>
</dbReference>
<feature type="chain" id="PRO_5045681639" description="Lipoprotein" evidence="1">
    <location>
        <begin position="22"/>
        <end position="172"/>
    </location>
</feature>
<sequence length="172" mass="18400">MIRALAAISLCAGLAACSAEGVSPDTAELRNTWRGNLVPKSSPALMVNAFDRFCTTGPRDDAALRAAGYVPLPERTPGARAYVIDDSRPAVAVSDTMCLVQAESRTGQTTRFQNYVAATYPGARAIDPEPLGRNIEQAWSIPTDPPAIIATERTVSVGWYRYALILFQPGAT</sequence>
<gene>
    <name evidence="2" type="ORF">MUB52_12195</name>
</gene>
<comment type="caution">
    <text evidence="2">The sequence shown here is derived from an EMBL/GenBank/DDBJ whole genome shotgun (WGS) entry which is preliminary data.</text>
</comment>
<proteinExistence type="predicted"/>
<accession>A0ABT3BGF3</accession>
<evidence type="ECO:0000313" key="3">
    <source>
        <dbReference type="Proteomes" id="UP001208690"/>
    </source>
</evidence>
<dbReference type="PROSITE" id="PS51257">
    <property type="entry name" value="PROKAR_LIPOPROTEIN"/>
    <property type="match status" value="1"/>
</dbReference>
<keyword evidence="3" id="KW-1185">Reference proteome</keyword>
<organism evidence="2 3">
    <name type="scientific">Roseobacter sinensis</name>
    <dbReference type="NCBI Taxonomy" id="2931391"/>
    <lineage>
        <taxon>Bacteria</taxon>
        <taxon>Pseudomonadati</taxon>
        <taxon>Pseudomonadota</taxon>
        <taxon>Alphaproteobacteria</taxon>
        <taxon>Rhodobacterales</taxon>
        <taxon>Roseobacteraceae</taxon>
        <taxon>Roseobacter</taxon>
    </lineage>
</organism>
<feature type="signal peptide" evidence="1">
    <location>
        <begin position="1"/>
        <end position="21"/>
    </location>
</feature>
<evidence type="ECO:0000256" key="1">
    <source>
        <dbReference type="SAM" id="SignalP"/>
    </source>
</evidence>
<name>A0ABT3BGF3_9RHOB</name>
<reference evidence="2 3" key="1">
    <citation type="submission" date="2022-04" db="EMBL/GenBank/DDBJ databases">
        <title>Roseobacter sp. WL0113 is a bacterium isolated from neritic sediment.</title>
        <authorList>
            <person name="Wang L."/>
            <person name="He W."/>
            <person name="Zhang D.-F."/>
        </authorList>
    </citation>
    <scope>NUCLEOTIDE SEQUENCE [LARGE SCALE GENOMIC DNA]</scope>
    <source>
        <strain evidence="2 3">WL0113</strain>
    </source>
</reference>
<evidence type="ECO:0008006" key="4">
    <source>
        <dbReference type="Google" id="ProtNLM"/>
    </source>
</evidence>
<dbReference type="Proteomes" id="UP001208690">
    <property type="component" value="Unassembled WGS sequence"/>
</dbReference>